<dbReference type="InterPro" id="IPR009057">
    <property type="entry name" value="Homeodomain-like_sf"/>
</dbReference>
<organism evidence="6 7">
    <name type="scientific">Actinocorallia libanotica</name>
    <dbReference type="NCBI Taxonomy" id="46162"/>
    <lineage>
        <taxon>Bacteria</taxon>
        <taxon>Bacillati</taxon>
        <taxon>Actinomycetota</taxon>
        <taxon>Actinomycetes</taxon>
        <taxon>Streptosporangiales</taxon>
        <taxon>Thermomonosporaceae</taxon>
        <taxon>Actinocorallia</taxon>
    </lineage>
</organism>
<dbReference type="PANTHER" id="PTHR30055:SF238">
    <property type="entry name" value="MYCOFACTOCIN BIOSYNTHESIS TRANSCRIPTIONAL REGULATOR MFTR-RELATED"/>
    <property type="match status" value="1"/>
</dbReference>
<protein>
    <submittedName>
        <fullName evidence="6">TetR/AcrR family transcriptional regulator</fullName>
    </submittedName>
</protein>
<reference evidence="7" key="1">
    <citation type="journal article" date="2019" name="Int. J. Syst. Evol. Microbiol.">
        <title>The Global Catalogue of Microorganisms (GCM) 10K type strain sequencing project: providing services to taxonomists for standard genome sequencing and annotation.</title>
        <authorList>
            <consortium name="The Broad Institute Genomics Platform"/>
            <consortium name="The Broad Institute Genome Sequencing Center for Infectious Disease"/>
            <person name="Wu L."/>
            <person name="Ma J."/>
        </authorList>
    </citation>
    <scope>NUCLEOTIDE SEQUENCE [LARGE SCALE GENOMIC DNA]</scope>
    <source>
        <strain evidence="7">JCM 10696</strain>
    </source>
</reference>
<evidence type="ECO:0000313" key="6">
    <source>
        <dbReference type="EMBL" id="GAA0969526.1"/>
    </source>
</evidence>
<dbReference type="PRINTS" id="PR00455">
    <property type="entry name" value="HTHTETR"/>
</dbReference>
<dbReference type="Proteomes" id="UP001500665">
    <property type="component" value="Unassembled WGS sequence"/>
</dbReference>
<dbReference type="PANTHER" id="PTHR30055">
    <property type="entry name" value="HTH-TYPE TRANSCRIPTIONAL REGULATOR RUTR"/>
    <property type="match status" value="1"/>
</dbReference>
<dbReference type="Pfam" id="PF00440">
    <property type="entry name" value="TetR_N"/>
    <property type="match status" value="1"/>
</dbReference>
<feature type="domain" description="HTH tetR-type" evidence="5">
    <location>
        <begin position="13"/>
        <end position="73"/>
    </location>
</feature>
<keyword evidence="1" id="KW-0805">Transcription regulation</keyword>
<dbReference type="Gene3D" id="1.10.357.10">
    <property type="entry name" value="Tetracycline Repressor, domain 2"/>
    <property type="match status" value="1"/>
</dbReference>
<keyword evidence="3" id="KW-0804">Transcription</keyword>
<evidence type="ECO:0000256" key="4">
    <source>
        <dbReference type="PROSITE-ProRule" id="PRU00335"/>
    </source>
</evidence>
<keyword evidence="2 4" id="KW-0238">DNA-binding</keyword>
<dbReference type="SUPFAM" id="SSF46689">
    <property type="entry name" value="Homeodomain-like"/>
    <property type="match status" value="1"/>
</dbReference>
<dbReference type="Gene3D" id="1.10.10.60">
    <property type="entry name" value="Homeodomain-like"/>
    <property type="match status" value="1"/>
</dbReference>
<feature type="DNA-binding region" description="H-T-H motif" evidence="4">
    <location>
        <begin position="36"/>
        <end position="55"/>
    </location>
</feature>
<evidence type="ECO:0000256" key="3">
    <source>
        <dbReference type="ARBA" id="ARBA00023163"/>
    </source>
</evidence>
<evidence type="ECO:0000256" key="2">
    <source>
        <dbReference type="ARBA" id="ARBA00023125"/>
    </source>
</evidence>
<dbReference type="RefSeq" id="WP_344247572.1">
    <property type="nucleotide sequence ID" value="NZ_BAAAHH010000065.1"/>
</dbReference>
<keyword evidence="7" id="KW-1185">Reference proteome</keyword>
<accession>A0ABP4CHF0</accession>
<dbReference type="InterPro" id="IPR041347">
    <property type="entry name" value="MftR_C"/>
</dbReference>
<dbReference type="InterPro" id="IPR023772">
    <property type="entry name" value="DNA-bd_HTH_TetR-type_CS"/>
</dbReference>
<comment type="caution">
    <text evidence="6">The sequence shown here is derived from an EMBL/GenBank/DDBJ whole genome shotgun (WGS) entry which is preliminary data.</text>
</comment>
<gene>
    <name evidence="6" type="ORF">GCM10009550_76350</name>
</gene>
<evidence type="ECO:0000259" key="5">
    <source>
        <dbReference type="PROSITE" id="PS50977"/>
    </source>
</evidence>
<evidence type="ECO:0000256" key="1">
    <source>
        <dbReference type="ARBA" id="ARBA00023015"/>
    </source>
</evidence>
<dbReference type="PROSITE" id="PS01081">
    <property type="entry name" value="HTH_TETR_1"/>
    <property type="match status" value="1"/>
</dbReference>
<dbReference type="InterPro" id="IPR050109">
    <property type="entry name" value="HTH-type_TetR-like_transc_reg"/>
</dbReference>
<dbReference type="EMBL" id="BAAAHH010000065">
    <property type="protein sequence ID" value="GAA0969526.1"/>
    <property type="molecule type" value="Genomic_DNA"/>
</dbReference>
<sequence>MTSTPGLRERKKAETRQAVYKAALHLIAEHGFDNVTVEAIADVANISRRTFFNYFTDKADAVMYGEEERHRRLLEKFRARPASESGWQALRHAAEELMEEYGEPDREWVLRVRLARRHPSLLARQLAGTGALERELAQDLAARDGEEVLRARVLAGAFLAAIRIASAVWLEEDQSRGLTETTMAALAELDPAFGG</sequence>
<evidence type="ECO:0000313" key="7">
    <source>
        <dbReference type="Proteomes" id="UP001500665"/>
    </source>
</evidence>
<dbReference type="PROSITE" id="PS50977">
    <property type="entry name" value="HTH_TETR_2"/>
    <property type="match status" value="1"/>
</dbReference>
<proteinExistence type="predicted"/>
<name>A0ABP4CHF0_9ACTN</name>
<dbReference type="InterPro" id="IPR001647">
    <property type="entry name" value="HTH_TetR"/>
</dbReference>
<dbReference type="Pfam" id="PF17754">
    <property type="entry name" value="TetR_C_14"/>
    <property type="match status" value="1"/>
</dbReference>